<evidence type="ECO:0000313" key="3">
    <source>
        <dbReference type="Proteomes" id="UP001159641"/>
    </source>
</evidence>
<dbReference type="AlphaFoldDB" id="A0AB34HLT4"/>
<proteinExistence type="predicted"/>
<gene>
    <name evidence="2" type="ORF">J1605_019753</name>
</gene>
<accession>A0AB34HLT4</accession>
<name>A0AB34HLT4_ESCRO</name>
<dbReference type="Proteomes" id="UP001159641">
    <property type="component" value="Unassembled WGS sequence"/>
</dbReference>
<sequence length="464" mass="51110">MGMEPRWAEEAETLLGMCRPVCLTRCTGSLKGDHCSPDWLGFGHVMECSWSSYYYCGHHSCASFSGPLTTIVAITPVHPFLVLLLLLWPSLLCILFWSSYYYCGHHSSASFSGPLTTIVAITPVHPLLVLLLLLWPSLLCILFWSSYYYCSHHSCASFSGPLTTIVAITPVHPFLASTPHLSHSPPGIPPGPSSPTFSLVSQVTKVNINSDQSLEAGVLGVPLQQTWLHGDSELCVLLLLLGISMCSPLDIPQDPAWSPFPIDLHFVFLNVNLHLYALDSKPRPGGLGRGGAEGYERRSSGNGEEAWAVGTVRRQILGSKGDMLALAPLSVEKQPCPSVREETHPENQACPSEVTIGQDATLDQLHPRLHPDCKPVELGFRPLLEVGSQRAEKPEVRGEVELTDRTTPSWPLGEERRTRIPQQGTFLVAQWLRIRLPVQGTRVRALVREDLTCRGATKPVRHNY</sequence>
<reference evidence="2 3" key="1">
    <citation type="submission" date="2022-11" db="EMBL/GenBank/DDBJ databases">
        <title>Whole genome sequence of Eschrichtius robustus ER-17-0199.</title>
        <authorList>
            <person name="Bruniche-Olsen A."/>
            <person name="Black A.N."/>
            <person name="Fields C.J."/>
            <person name="Walden K."/>
            <person name="Dewoody J.A."/>
        </authorList>
    </citation>
    <scope>NUCLEOTIDE SEQUENCE [LARGE SCALE GENOMIC DNA]</scope>
    <source>
        <strain evidence="2">ER-17-0199</strain>
        <tissue evidence="2">Blubber</tissue>
    </source>
</reference>
<protein>
    <submittedName>
        <fullName evidence="2">Uncharacterized protein</fullName>
    </submittedName>
</protein>
<dbReference type="EMBL" id="JAIQCJ010001090">
    <property type="protein sequence ID" value="KAJ8792534.1"/>
    <property type="molecule type" value="Genomic_DNA"/>
</dbReference>
<organism evidence="2 3">
    <name type="scientific">Eschrichtius robustus</name>
    <name type="common">California gray whale</name>
    <name type="synonym">Eschrichtius gibbosus</name>
    <dbReference type="NCBI Taxonomy" id="9764"/>
    <lineage>
        <taxon>Eukaryota</taxon>
        <taxon>Metazoa</taxon>
        <taxon>Chordata</taxon>
        <taxon>Craniata</taxon>
        <taxon>Vertebrata</taxon>
        <taxon>Euteleostomi</taxon>
        <taxon>Mammalia</taxon>
        <taxon>Eutheria</taxon>
        <taxon>Laurasiatheria</taxon>
        <taxon>Artiodactyla</taxon>
        <taxon>Whippomorpha</taxon>
        <taxon>Cetacea</taxon>
        <taxon>Mysticeti</taxon>
        <taxon>Eschrichtiidae</taxon>
        <taxon>Eschrichtius</taxon>
    </lineage>
</organism>
<comment type="caution">
    <text evidence="2">The sequence shown here is derived from an EMBL/GenBank/DDBJ whole genome shotgun (WGS) entry which is preliminary data.</text>
</comment>
<keyword evidence="1" id="KW-1133">Transmembrane helix</keyword>
<keyword evidence="1" id="KW-0472">Membrane</keyword>
<feature type="transmembrane region" description="Helical" evidence="1">
    <location>
        <begin position="124"/>
        <end position="149"/>
    </location>
</feature>
<evidence type="ECO:0000256" key="1">
    <source>
        <dbReference type="SAM" id="Phobius"/>
    </source>
</evidence>
<feature type="transmembrane region" description="Helical" evidence="1">
    <location>
        <begin position="80"/>
        <end position="103"/>
    </location>
</feature>
<keyword evidence="1" id="KW-0812">Transmembrane</keyword>
<keyword evidence="3" id="KW-1185">Reference proteome</keyword>
<evidence type="ECO:0000313" key="2">
    <source>
        <dbReference type="EMBL" id="KAJ8792534.1"/>
    </source>
</evidence>